<sequence>MDTGFNLALKDLKVLYCSDHFLKSNRFHINDVIHSNSTFENEYVVKTISLLSNNMIGYMDAYFQYADPSFSETQMDQHETRSIMFSSKVLKDTLHGIKLDHEGNVICRMFAVFEEINDKPIYSIYCNNV</sequence>
<dbReference type="Proteomes" id="UP000237392">
    <property type="component" value="Segment"/>
</dbReference>
<reference evidence="1 2" key="2">
    <citation type="journal article" date="2005" name="Plant Dis.">
        <title>A member of the Closteroviridae from mint with similarities to all three genera of the family.</title>
        <authorList>
            <person name="Tzanetakis I.E."/>
            <person name="Postman J.D."/>
            <person name="Martin R.R."/>
        </authorList>
    </citation>
    <scope>NUCLEOTIDE SEQUENCE [LARGE SCALE GENOMIC DNA]</scope>
    <source>
        <strain evidence="1">NCGR MEN 454</strain>
    </source>
</reference>
<dbReference type="KEGG" id="vg:37617189"/>
<organism evidence="1 2">
    <name type="scientific">Mint vein banding-associated virus</name>
    <dbReference type="NCBI Taxonomy" id="265877"/>
    <lineage>
        <taxon>Viruses</taxon>
        <taxon>Riboviria</taxon>
        <taxon>Orthornavirae</taxon>
        <taxon>Kitrinoviricota</taxon>
        <taxon>Alsuviricetes</taxon>
        <taxon>Martellivirales</taxon>
        <taxon>Closteroviridae</taxon>
        <taxon>Menthavirus</taxon>
        <taxon>Menthavirus menthae</taxon>
    </lineage>
</organism>
<dbReference type="RefSeq" id="YP_009506341.1">
    <property type="nucleotide sequence ID" value="NC_038420.1"/>
</dbReference>
<protein>
    <submittedName>
        <fullName evidence="1">p15</fullName>
    </submittedName>
</protein>
<evidence type="ECO:0000313" key="2">
    <source>
        <dbReference type="Proteomes" id="UP000237392"/>
    </source>
</evidence>
<reference evidence="1 2" key="1">
    <citation type="journal article" date="2005" name="J. Virol. Methods">
        <title>The use of reverse transcriptase for efficient first- and second-strand cDNA synthesis from single- and double-stranded RNA templates.</title>
        <authorList>
            <person name="Tzanetakis I.E."/>
            <person name="Keller K.E."/>
            <person name="Martin R.R."/>
        </authorList>
    </citation>
    <scope>NUCLEOTIDE SEQUENCE [LARGE SCALE GENOMIC DNA]</scope>
    <source>
        <strain evidence="1">NCGR MEN 454</strain>
    </source>
</reference>
<reference evidence="1 2" key="3">
    <citation type="journal article" date="2014" name="Virology">
        <title>Development of a virus detection and discovery pipeline using next generation sequencing.</title>
        <authorList>
            <person name="Ho T."/>
            <person name="Tzanetakis I.E."/>
        </authorList>
    </citation>
    <scope>NUCLEOTIDE SEQUENCE [LARGE SCALE GENOMIC DNA]</scope>
    <source>
        <strain evidence="1">NCGR MEN 454</strain>
    </source>
</reference>
<accession>Q5MXB1</accession>
<dbReference type="EMBL" id="KJ572575">
    <property type="protein sequence ID" value="AAV80134.1"/>
    <property type="molecule type" value="Genomic_RNA"/>
</dbReference>
<name>Q5MXB1_9CLOS</name>
<keyword evidence="2" id="KW-1185">Reference proteome</keyword>
<evidence type="ECO:0000313" key="1">
    <source>
        <dbReference type="EMBL" id="AAV80134.1"/>
    </source>
</evidence>
<dbReference type="GeneID" id="37617189"/>
<proteinExistence type="predicted"/>